<feature type="region of interest" description="Disordered" evidence="1">
    <location>
        <begin position="1"/>
        <end position="31"/>
    </location>
</feature>
<evidence type="ECO:0000313" key="2">
    <source>
        <dbReference type="Proteomes" id="UP000887566"/>
    </source>
</evidence>
<organism evidence="2 3">
    <name type="scientific">Plectus sambesii</name>
    <dbReference type="NCBI Taxonomy" id="2011161"/>
    <lineage>
        <taxon>Eukaryota</taxon>
        <taxon>Metazoa</taxon>
        <taxon>Ecdysozoa</taxon>
        <taxon>Nematoda</taxon>
        <taxon>Chromadorea</taxon>
        <taxon>Plectida</taxon>
        <taxon>Plectina</taxon>
        <taxon>Plectoidea</taxon>
        <taxon>Plectidae</taxon>
        <taxon>Plectus</taxon>
    </lineage>
</organism>
<name>A0A914V1J5_9BILA</name>
<dbReference type="Proteomes" id="UP000887566">
    <property type="component" value="Unplaced"/>
</dbReference>
<dbReference type="AlphaFoldDB" id="A0A914V1J5"/>
<evidence type="ECO:0000256" key="1">
    <source>
        <dbReference type="SAM" id="MobiDB-lite"/>
    </source>
</evidence>
<protein>
    <submittedName>
        <fullName evidence="3">Uncharacterized protein</fullName>
    </submittedName>
</protein>
<sequence>MRAVASGDREIAIGPPLGSPHQGERKSPADRDWPLAVSVPFAFASSWHRRGRISYEPATAGAAAAAERVRPPPGQSSLLGSDGALSTRSKTPLPRSTAVLCIASRVVNRRRSIRPDHDYGHLRSHPPSDFFRHRFGNDRREKNRSCRRGERLLGRITTVFRLKSTVLALRRVGGADAVILDGTGREVSLVSGGVFLRDRNDGQPVEDCDRRDLFITATFAPAVASIEQAALAGDGGERREESEEDMGAQVAVISTDGYPVDESSSVGEAAATGGTPVDGAHFQLASQSTDD</sequence>
<accession>A0A914V1J5</accession>
<feature type="region of interest" description="Disordered" evidence="1">
    <location>
        <begin position="257"/>
        <end position="291"/>
    </location>
</feature>
<feature type="compositionally biased region" description="Polar residues" evidence="1">
    <location>
        <begin position="75"/>
        <end position="90"/>
    </location>
</feature>
<feature type="region of interest" description="Disordered" evidence="1">
    <location>
        <begin position="64"/>
        <end position="91"/>
    </location>
</feature>
<keyword evidence="2" id="KW-1185">Reference proteome</keyword>
<evidence type="ECO:0000313" key="3">
    <source>
        <dbReference type="WBParaSite" id="PSAMB.scaffold1445size31482.g13288.t1"/>
    </source>
</evidence>
<feature type="compositionally biased region" description="Basic and acidic residues" evidence="1">
    <location>
        <begin position="22"/>
        <end position="31"/>
    </location>
</feature>
<dbReference type="WBParaSite" id="PSAMB.scaffold1445size31482.g13288.t1">
    <property type="protein sequence ID" value="PSAMB.scaffold1445size31482.g13288.t1"/>
    <property type="gene ID" value="PSAMB.scaffold1445size31482.g13288"/>
</dbReference>
<proteinExistence type="predicted"/>
<reference evidence="3" key="1">
    <citation type="submission" date="2022-11" db="UniProtKB">
        <authorList>
            <consortium name="WormBaseParasite"/>
        </authorList>
    </citation>
    <scope>IDENTIFICATION</scope>
</reference>